<evidence type="ECO:0000313" key="8">
    <source>
        <dbReference type="Proteomes" id="UP000196435"/>
    </source>
</evidence>
<dbReference type="InterPro" id="IPR020846">
    <property type="entry name" value="MFS_dom"/>
</dbReference>
<reference evidence="7" key="2">
    <citation type="submission" date="2016-12" db="EMBL/GenBank/DDBJ databases">
        <authorList>
            <person name="Song W.-J."/>
            <person name="Kurnit D.M."/>
        </authorList>
    </citation>
    <scope>NUCLEOTIDE SEQUENCE [LARGE SCALE GENOMIC DNA]</scope>
    <source>
        <strain evidence="7">HGB1681</strain>
    </source>
</reference>
<dbReference type="SUPFAM" id="SSF103473">
    <property type="entry name" value="MFS general substrate transporter"/>
    <property type="match status" value="1"/>
</dbReference>
<feature type="transmembrane region" description="Helical" evidence="4">
    <location>
        <begin position="140"/>
        <end position="159"/>
    </location>
</feature>
<feature type="transmembrane region" description="Helical" evidence="4">
    <location>
        <begin position="372"/>
        <end position="393"/>
    </location>
</feature>
<gene>
    <name evidence="6" type="ORF">Xinn_03828</name>
    <name evidence="7" type="ORF">XIS1_1330002</name>
</gene>
<dbReference type="InterPro" id="IPR011701">
    <property type="entry name" value="MFS"/>
</dbReference>
<dbReference type="EMBL" id="NIBU01000095">
    <property type="protein sequence ID" value="PHM28529.1"/>
    <property type="molecule type" value="Genomic_DNA"/>
</dbReference>
<evidence type="ECO:0000256" key="3">
    <source>
        <dbReference type="ARBA" id="ARBA00023136"/>
    </source>
</evidence>
<feature type="transmembrane region" description="Helical" evidence="4">
    <location>
        <begin position="256"/>
        <end position="278"/>
    </location>
</feature>
<evidence type="ECO:0000256" key="2">
    <source>
        <dbReference type="ARBA" id="ARBA00022989"/>
    </source>
</evidence>
<dbReference type="Proteomes" id="UP000196435">
    <property type="component" value="Unassembled WGS sequence"/>
</dbReference>
<evidence type="ECO:0000256" key="1">
    <source>
        <dbReference type="ARBA" id="ARBA00022692"/>
    </source>
</evidence>
<organism evidence="7 8">
    <name type="scientific">Xenorhabdus innexi</name>
    <dbReference type="NCBI Taxonomy" id="290109"/>
    <lineage>
        <taxon>Bacteria</taxon>
        <taxon>Pseudomonadati</taxon>
        <taxon>Pseudomonadota</taxon>
        <taxon>Gammaproteobacteria</taxon>
        <taxon>Enterobacterales</taxon>
        <taxon>Morganellaceae</taxon>
        <taxon>Xenorhabdus</taxon>
    </lineage>
</organism>
<feature type="transmembrane region" description="Helical" evidence="4">
    <location>
        <begin position="219"/>
        <end position="244"/>
    </location>
</feature>
<feature type="transmembrane region" description="Helical" evidence="4">
    <location>
        <begin position="285"/>
        <end position="303"/>
    </location>
</feature>
<feature type="transmembrane region" description="Helical" evidence="4">
    <location>
        <begin position="309"/>
        <end position="331"/>
    </location>
</feature>
<dbReference type="Gene3D" id="1.20.1250.20">
    <property type="entry name" value="MFS general substrate transporter like domains"/>
    <property type="match status" value="1"/>
</dbReference>
<dbReference type="AlphaFoldDB" id="A0A1N6MTB6"/>
<evidence type="ECO:0000256" key="4">
    <source>
        <dbReference type="SAM" id="Phobius"/>
    </source>
</evidence>
<keyword evidence="2 4" id="KW-1133">Transmembrane helix</keyword>
<keyword evidence="9" id="KW-1185">Reference proteome</keyword>
<name>A0A1N6MTB6_9GAMM</name>
<accession>A0A1N6MTB6</accession>
<reference evidence="6 9" key="3">
    <citation type="journal article" date="2017" name="Nat. Microbiol.">
        <title>Natural product diversity associated with the nematode symbionts Photorhabdus and Xenorhabdus.</title>
        <authorList>
            <person name="Tobias N.J."/>
            <person name="Wolff H."/>
            <person name="Djahanschiri B."/>
            <person name="Grundmann F."/>
            <person name="Kronenwerth M."/>
            <person name="Shi Y.M."/>
            <person name="Simonyi S."/>
            <person name="Grun P."/>
            <person name="Shapiro-Ilan D."/>
            <person name="Pidot S.J."/>
            <person name="Stinear T.P."/>
            <person name="Ebersberger I."/>
            <person name="Bode H.B."/>
        </authorList>
    </citation>
    <scope>NUCLEOTIDE SEQUENCE [LARGE SCALE GENOMIC DNA]</scope>
    <source>
        <strain evidence="6 9">DSM 16336</strain>
    </source>
</reference>
<evidence type="ECO:0000313" key="6">
    <source>
        <dbReference type="EMBL" id="PHM28529.1"/>
    </source>
</evidence>
<protein>
    <submittedName>
        <fullName evidence="6">Permease</fullName>
    </submittedName>
    <submittedName>
        <fullName evidence="7">Putative Major facilitator superfamily MFS_1</fullName>
    </submittedName>
</protein>
<evidence type="ECO:0000259" key="5">
    <source>
        <dbReference type="PROSITE" id="PS50850"/>
    </source>
</evidence>
<dbReference type="EMBL" id="FTLG01000039">
    <property type="protein sequence ID" value="SIP72050.1"/>
    <property type="molecule type" value="Genomic_DNA"/>
</dbReference>
<dbReference type="PANTHER" id="PTHR42910:SF1">
    <property type="entry name" value="MAJOR FACILITATOR SUPERFAMILY (MFS) PROFILE DOMAIN-CONTAINING PROTEIN"/>
    <property type="match status" value="1"/>
</dbReference>
<proteinExistence type="predicted"/>
<keyword evidence="1 4" id="KW-0812">Transmembrane</keyword>
<dbReference type="Pfam" id="PF07690">
    <property type="entry name" value="MFS_1"/>
    <property type="match status" value="1"/>
</dbReference>
<dbReference type="InterPro" id="IPR036259">
    <property type="entry name" value="MFS_trans_sf"/>
</dbReference>
<evidence type="ECO:0000313" key="7">
    <source>
        <dbReference type="EMBL" id="SIP72050.1"/>
    </source>
</evidence>
<feature type="transmembrane region" description="Helical" evidence="4">
    <location>
        <begin position="81"/>
        <end position="99"/>
    </location>
</feature>
<reference evidence="8" key="1">
    <citation type="submission" date="2016-12" db="EMBL/GenBank/DDBJ databases">
        <authorList>
            <person name="Gaudriault S."/>
        </authorList>
    </citation>
    <scope>NUCLEOTIDE SEQUENCE [LARGE SCALE GENOMIC DNA]</scope>
    <source>
        <strain evidence="8">HGB1681 (deposited as PTA-6826 in the American Type Culture Collection)</strain>
    </source>
</reference>
<feature type="transmembrane region" description="Helical" evidence="4">
    <location>
        <begin position="58"/>
        <end position="74"/>
    </location>
</feature>
<dbReference type="PROSITE" id="PS50850">
    <property type="entry name" value="MFS"/>
    <property type="match status" value="1"/>
</dbReference>
<keyword evidence="3 4" id="KW-0472">Membrane</keyword>
<evidence type="ECO:0000313" key="9">
    <source>
        <dbReference type="Proteomes" id="UP000224871"/>
    </source>
</evidence>
<dbReference type="RefSeq" id="WP_169923626.1">
    <property type="nucleotide sequence ID" value="NZ_CAWNQC010000298.1"/>
</dbReference>
<feature type="domain" description="Major facilitator superfamily (MFS) profile" evidence="5">
    <location>
        <begin position="219"/>
        <end position="397"/>
    </location>
</feature>
<feature type="transmembrane region" description="Helical" evidence="4">
    <location>
        <begin position="165"/>
        <end position="188"/>
    </location>
</feature>
<feature type="transmembrane region" description="Helical" evidence="4">
    <location>
        <begin position="105"/>
        <end position="128"/>
    </location>
</feature>
<dbReference type="PANTHER" id="PTHR42910">
    <property type="entry name" value="TRANSPORTER SCO4007-RELATED"/>
    <property type="match status" value="1"/>
</dbReference>
<dbReference type="Proteomes" id="UP000224871">
    <property type="component" value="Unassembled WGS sequence"/>
</dbReference>
<feature type="transmembrane region" description="Helical" evidence="4">
    <location>
        <begin position="16"/>
        <end position="38"/>
    </location>
</feature>
<dbReference type="GO" id="GO:0022857">
    <property type="term" value="F:transmembrane transporter activity"/>
    <property type="evidence" value="ECO:0007669"/>
    <property type="project" value="InterPro"/>
</dbReference>
<feature type="transmembrane region" description="Helical" evidence="4">
    <location>
        <begin position="343"/>
        <end position="366"/>
    </location>
</feature>
<sequence>MSSQVDSRVQIKKYSLLYISFIATMAAVSSIYMSQAVFKEIGNLFNVSHDEARHSFDIPMLFYAASFFLLSPLTDRLKATNLAAIGAFGLTASLLLSAHTENFNLFVAFLSASGLFAAIIPAATFALVPRLSSPSTLGAMFGLAISSSVIGITIGRSVAGVATSIVGFQAVLECTAGMVFICGCLLLIGNREHDQPIPIKESITDAYRSALKLTVSKNVLPYLCIGILLFSGYLGILTFLTLQLSGAPFNASAREIGWISFSGLIAIIGAPLSGWLGARYNTKKVITLALSLVLLSVVILWLSDSLYSVIAGILLLFISVFSCQPLLLLMLNNSGPQNRRGMLASLYTVSCLGSGGLASIWLGVIWKHWGWQGVSIICTSCILASLVIVTLVIKKQN</sequence>